<comment type="caution">
    <text evidence="2">The sequence shown here is derived from an EMBL/GenBank/DDBJ whole genome shotgun (WGS) entry which is preliminary data.</text>
</comment>
<evidence type="ECO:0000256" key="1">
    <source>
        <dbReference type="SAM" id="MobiDB-lite"/>
    </source>
</evidence>
<protein>
    <submittedName>
        <fullName evidence="2">Uncharacterized protein</fullName>
    </submittedName>
</protein>
<accession>A0A5E4CRP1</accession>
<gene>
    <name evidence="2" type="ORF">MONAX_5E024092</name>
</gene>
<organism evidence="2">
    <name type="scientific">Marmota monax</name>
    <name type="common">Woodchuck</name>
    <dbReference type="NCBI Taxonomy" id="9995"/>
    <lineage>
        <taxon>Eukaryota</taxon>
        <taxon>Metazoa</taxon>
        <taxon>Chordata</taxon>
        <taxon>Craniata</taxon>
        <taxon>Vertebrata</taxon>
        <taxon>Euteleostomi</taxon>
        <taxon>Mammalia</taxon>
        <taxon>Eutheria</taxon>
        <taxon>Euarchontoglires</taxon>
        <taxon>Glires</taxon>
        <taxon>Rodentia</taxon>
        <taxon>Sciuromorpha</taxon>
        <taxon>Sciuridae</taxon>
        <taxon>Xerinae</taxon>
        <taxon>Marmotini</taxon>
        <taxon>Marmota</taxon>
    </lineage>
</organism>
<proteinExistence type="predicted"/>
<sequence>MQHSVWHEVHGGWVDKPRVSAWPKQGGRITPGAVLPLAQPRAPYVAQHPQRQLLTMHFHFCLLNDPGPGGSAPTSPPTADPRPDAALPSPTQRRPLRLQTVRAPPQVERRGQVGGALGERVCAALVMGCSPWAQLPPELPLLPSLISTARGEKEPLAGPSASQGRDATPAATAVLVVGW</sequence>
<name>A0A5E4CRP1_MARMO</name>
<dbReference type="AlphaFoldDB" id="A0A5E4CRP1"/>
<evidence type="ECO:0000313" key="2">
    <source>
        <dbReference type="EMBL" id="VTJ84456.1"/>
    </source>
</evidence>
<reference evidence="2" key="1">
    <citation type="submission" date="2019-04" db="EMBL/GenBank/DDBJ databases">
        <authorList>
            <person name="Alioto T."/>
            <person name="Alioto T."/>
        </authorList>
    </citation>
    <scope>NUCLEOTIDE SEQUENCE [LARGE SCALE GENOMIC DNA]</scope>
</reference>
<dbReference type="EMBL" id="CABDUW010001889">
    <property type="protein sequence ID" value="VTJ84456.1"/>
    <property type="molecule type" value="Genomic_DNA"/>
</dbReference>
<feature type="region of interest" description="Disordered" evidence="1">
    <location>
        <begin position="65"/>
        <end position="100"/>
    </location>
</feature>